<gene>
    <name evidence="3" type="ORF">g.2572</name>
</gene>
<accession>A0A2S2PNJ0</accession>
<name>A0A2S2PNJ0_SCHGA</name>
<dbReference type="AlphaFoldDB" id="A0A2S2PNJ0"/>
<sequence length="169" mass="19692">MVHFRTILTLSIAILAIDNVLIEAGRATEDRKLNLTNRASKHAETLKPYGDKLKTKFGNQMNQQVIEQLTDISNVIIDHIMKHKSFPKYLKNVFSVLRKYAVRQIKSRFKKLQKTYKKWEKQNFPDKQQKADALEILYKQEGRDYDLKKISIKKSKKKDKKSGAKNGGK</sequence>
<organism evidence="3">
    <name type="scientific">Schizaphis graminum</name>
    <name type="common">Green bug aphid</name>
    <dbReference type="NCBI Taxonomy" id="13262"/>
    <lineage>
        <taxon>Eukaryota</taxon>
        <taxon>Metazoa</taxon>
        <taxon>Ecdysozoa</taxon>
        <taxon>Arthropoda</taxon>
        <taxon>Hexapoda</taxon>
        <taxon>Insecta</taxon>
        <taxon>Pterygota</taxon>
        <taxon>Neoptera</taxon>
        <taxon>Paraneoptera</taxon>
        <taxon>Hemiptera</taxon>
        <taxon>Sternorrhyncha</taxon>
        <taxon>Aphidomorpha</taxon>
        <taxon>Aphidoidea</taxon>
        <taxon>Aphididae</taxon>
        <taxon>Aphidini</taxon>
        <taxon>Schizaphis</taxon>
    </lineage>
</organism>
<reference evidence="3" key="1">
    <citation type="submission" date="2018-04" db="EMBL/GenBank/DDBJ databases">
        <title>Transcriptome of Schizaphis graminum biotype I.</title>
        <authorList>
            <person name="Scully E.D."/>
            <person name="Geib S.M."/>
            <person name="Palmer N.A."/>
            <person name="Koch K."/>
            <person name="Bradshaw J."/>
            <person name="Heng-Moss T."/>
            <person name="Sarath G."/>
        </authorList>
    </citation>
    <scope>NUCLEOTIDE SEQUENCE</scope>
</reference>
<feature type="compositionally biased region" description="Basic residues" evidence="1">
    <location>
        <begin position="150"/>
        <end position="160"/>
    </location>
</feature>
<proteinExistence type="predicted"/>
<dbReference type="EMBL" id="GGMR01018364">
    <property type="protein sequence ID" value="MBY30983.1"/>
    <property type="molecule type" value="Transcribed_RNA"/>
</dbReference>
<evidence type="ECO:0000313" key="3">
    <source>
        <dbReference type="EMBL" id="MBY30983.1"/>
    </source>
</evidence>
<feature type="chain" id="PRO_5015665226" evidence="2">
    <location>
        <begin position="28"/>
        <end position="169"/>
    </location>
</feature>
<feature type="region of interest" description="Disordered" evidence="1">
    <location>
        <begin position="149"/>
        <end position="169"/>
    </location>
</feature>
<keyword evidence="2" id="KW-0732">Signal</keyword>
<evidence type="ECO:0000256" key="1">
    <source>
        <dbReference type="SAM" id="MobiDB-lite"/>
    </source>
</evidence>
<feature type="signal peptide" evidence="2">
    <location>
        <begin position="1"/>
        <end position="27"/>
    </location>
</feature>
<evidence type="ECO:0000256" key="2">
    <source>
        <dbReference type="SAM" id="SignalP"/>
    </source>
</evidence>
<protein>
    <submittedName>
        <fullName evidence="3">Uncharacterized protein</fullName>
    </submittedName>
</protein>